<dbReference type="CDD" id="cd18808">
    <property type="entry name" value="SF1_C_Upf1"/>
    <property type="match status" value="1"/>
</dbReference>
<evidence type="ECO:0000256" key="2">
    <source>
        <dbReference type="ARBA" id="ARBA00022801"/>
    </source>
</evidence>
<dbReference type="SMART" id="SM00382">
    <property type="entry name" value="AAA"/>
    <property type="match status" value="1"/>
</dbReference>
<evidence type="ECO:0000259" key="6">
    <source>
        <dbReference type="SMART" id="SM00382"/>
    </source>
</evidence>
<keyword evidence="1" id="KW-0547">Nucleotide-binding</keyword>
<feature type="domain" description="AAA+ ATPase" evidence="6">
    <location>
        <begin position="720"/>
        <end position="882"/>
    </location>
</feature>
<protein>
    <submittedName>
        <fullName evidence="7">TM0106 family RecB-like putative nuclease</fullName>
    </submittedName>
</protein>
<accession>A0A563DYK9</accession>
<reference evidence="7 8" key="1">
    <citation type="submission" date="2019-05" db="EMBL/GenBank/DDBJ databases">
        <authorList>
            <person name="Lee S.D."/>
        </authorList>
    </citation>
    <scope>NUCLEOTIDE SEQUENCE [LARGE SCALE GENOMIC DNA]</scope>
    <source>
        <strain evidence="7 8">C5-26</strain>
    </source>
</reference>
<evidence type="ECO:0000256" key="3">
    <source>
        <dbReference type="ARBA" id="ARBA00022806"/>
    </source>
</evidence>
<keyword evidence="3" id="KW-0347">Helicase</keyword>
<dbReference type="InterPro" id="IPR041679">
    <property type="entry name" value="DNA2/NAM7-like_C"/>
</dbReference>
<dbReference type="InterPro" id="IPR050534">
    <property type="entry name" value="Coronavir_polyprotein_1ab"/>
</dbReference>
<dbReference type="PANTHER" id="PTHR43788">
    <property type="entry name" value="DNA2/NAM7 HELICASE FAMILY MEMBER"/>
    <property type="match status" value="1"/>
</dbReference>
<evidence type="ECO:0000256" key="1">
    <source>
        <dbReference type="ARBA" id="ARBA00022741"/>
    </source>
</evidence>
<dbReference type="GO" id="GO:0005524">
    <property type="term" value="F:ATP binding"/>
    <property type="evidence" value="ECO:0007669"/>
    <property type="project" value="UniProtKB-KW"/>
</dbReference>
<reference evidence="7 8" key="2">
    <citation type="submission" date="2019-08" db="EMBL/GenBank/DDBJ databases">
        <title>Jejuicoccus antrihumi gen. nov., sp. nov., a new member of the family Dermacoccaceae isolated from a cave.</title>
        <authorList>
            <person name="Schumann P."/>
            <person name="Kim I.S."/>
        </authorList>
    </citation>
    <scope>NUCLEOTIDE SEQUENCE [LARGE SCALE GENOMIC DNA]</scope>
    <source>
        <strain evidence="7 8">C5-26</strain>
    </source>
</reference>
<dbReference type="InterPro" id="IPR038720">
    <property type="entry name" value="YprB_RNase_H-like_dom"/>
</dbReference>
<comment type="caution">
    <text evidence="7">The sequence shown here is derived from an EMBL/GenBank/DDBJ whole genome shotgun (WGS) entry which is preliminary data.</text>
</comment>
<dbReference type="SUPFAM" id="SSF52540">
    <property type="entry name" value="P-loop containing nucleoside triphosphate hydrolases"/>
    <property type="match status" value="1"/>
</dbReference>
<dbReference type="GO" id="GO:0016787">
    <property type="term" value="F:hydrolase activity"/>
    <property type="evidence" value="ECO:0007669"/>
    <property type="project" value="UniProtKB-KW"/>
</dbReference>
<dbReference type="Pfam" id="PF13087">
    <property type="entry name" value="AAA_12"/>
    <property type="match status" value="1"/>
</dbReference>
<dbReference type="Pfam" id="PF13482">
    <property type="entry name" value="RNase_H_2"/>
    <property type="match status" value="1"/>
</dbReference>
<keyword evidence="4" id="KW-0067">ATP-binding</keyword>
<dbReference type="OrthoDB" id="9757917at2"/>
<dbReference type="InterPro" id="IPR019993">
    <property type="entry name" value="RecB_nuclease_TM0106_put"/>
</dbReference>
<organism evidence="7 8">
    <name type="scientific">Leekyejoonella antrihumi</name>
    <dbReference type="NCBI Taxonomy" id="1660198"/>
    <lineage>
        <taxon>Bacteria</taxon>
        <taxon>Bacillati</taxon>
        <taxon>Actinomycetota</taxon>
        <taxon>Actinomycetes</taxon>
        <taxon>Micrococcales</taxon>
        <taxon>Dermacoccaceae</taxon>
        <taxon>Leekyejoonella</taxon>
    </lineage>
</organism>
<sequence length="1103" mass="120122">MQRVNERLVLSPTDLTKHVACPHITTLDLAALEGGPSGPKPRATDDALRMVFAKGLTHERDYLAMLREQGRTVVEITERGREAAEAQTLEAMRAGADVIYQATFYDGDWIGHADFLLRKDGPSKLGDWCYDIADTKLARRLKVPALLQMAMYARRLTQLQGVAPRQLVIVTGDKQQHAWRLVDVASYARRVRTQLEQSIKDQAPTEPEPVAYCAQCRWQQVCTDQWLAQDDLVQVAGLRNDQRAALRATGIASMAALAEAVPGTLGGALSSATQDRLIQQARLQVAERTSGAAAYELLPAAPGKGLLMLPAPNDGDVYLDFEGDPWANDGAGREYLAGLWDRQGDFTSWWAHDFDAEGRLVADLLDDLLRRWRADPGMHVYHYAPYEVSALKRMTGRHATRETELDQLLRAEVFVDLYAVVRQGIRVSKPSYSIKKLEDFYWQRVRSGGDGDVADALTSVVEYERWLVEQNQSILDDIESYNRDDVRSTHDLHKWLEERREELGARGVELTRPLPPEPHEVKADELAEAELAGRLAEAGSELLAGCVGWHRREARPGWWAFFRYGQMSDQEIVDDGVAVGQIGVPTLVGPELSRTGKATSNRWRYTFPPQEGRPTETVHDVDTNAAVGKVLGCDLGEGWIDLKLGKSRTPLPTRGFGPSGPIADQVLRASIARCAELVLRGEQPMGARLLNRSVPPVEKLRPRPGEQPKDVVVRVGSDLDGRVLAVQGPPGTGKTYAGAHLIRQLLDQGKKVGVTALSHAVIRHLLDEVGRPAWHKTGQGQEPQQQGAVRSVSDNAEVATGLAGGSVHLVGGTAWLWAREELAESVDVLVIDEAGQFSLANALAVAQAGRSVVLLGDPQQLTQPTQATHPYGSGVSVLDHLLGEHDTIPADRGVFLDRTYRMHPEICAFVSELMYDGRLESAADRERQRIDTPAGGLSGAGLRWVPVSHAGHGETSPAEAAVVSALVGGALNGSWTDEDEANRAMTPSDILVVAPYNAHVAALSASLPDGIRVGTVDRFQGQQAPLVIYSMGSSSAADAPRGVDFLYDLHRLNVAISRAKALTVVVGSPALLDAEVHTPAQLRAVNALCRYAELAETISVEGG</sequence>
<dbReference type="GO" id="GO:0043139">
    <property type="term" value="F:5'-3' DNA helicase activity"/>
    <property type="evidence" value="ECO:0007669"/>
    <property type="project" value="TreeGrafter"/>
</dbReference>
<evidence type="ECO:0000313" key="8">
    <source>
        <dbReference type="Proteomes" id="UP000320244"/>
    </source>
</evidence>
<dbReference type="RefSeq" id="WP_146317836.1">
    <property type="nucleotide sequence ID" value="NZ_VCQV01000021.1"/>
</dbReference>
<dbReference type="InterPro" id="IPR047187">
    <property type="entry name" value="SF1_C_Upf1"/>
</dbReference>
<feature type="compositionally biased region" description="Polar residues" evidence="5">
    <location>
        <begin position="778"/>
        <end position="793"/>
    </location>
</feature>
<dbReference type="AlphaFoldDB" id="A0A563DYK9"/>
<evidence type="ECO:0000313" key="7">
    <source>
        <dbReference type="EMBL" id="TWP35219.1"/>
    </source>
</evidence>
<evidence type="ECO:0000256" key="4">
    <source>
        <dbReference type="ARBA" id="ARBA00022840"/>
    </source>
</evidence>
<dbReference type="InterPro" id="IPR003593">
    <property type="entry name" value="AAA+_ATPase"/>
</dbReference>
<dbReference type="EMBL" id="VCQV01000021">
    <property type="protein sequence ID" value="TWP35219.1"/>
    <property type="molecule type" value="Genomic_DNA"/>
</dbReference>
<keyword evidence="8" id="KW-1185">Reference proteome</keyword>
<dbReference type="Gene3D" id="3.40.50.300">
    <property type="entry name" value="P-loop containing nucleotide triphosphate hydrolases"/>
    <property type="match status" value="2"/>
</dbReference>
<dbReference type="NCBIfam" id="TIGR03491">
    <property type="entry name" value="TM0106 family RecB-like putative nuclease"/>
    <property type="match status" value="1"/>
</dbReference>
<dbReference type="InterPro" id="IPR027417">
    <property type="entry name" value="P-loop_NTPase"/>
</dbReference>
<gene>
    <name evidence="7" type="ORF">FGL98_14935</name>
</gene>
<dbReference type="Pfam" id="PF13604">
    <property type="entry name" value="AAA_30"/>
    <property type="match status" value="1"/>
</dbReference>
<dbReference type="Proteomes" id="UP000320244">
    <property type="component" value="Unassembled WGS sequence"/>
</dbReference>
<proteinExistence type="predicted"/>
<dbReference type="CDD" id="cd17934">
    <property type="entry name" value="DEXXQc_Upf1-like"/>
    <property type="match status" value="1"/>
</dbReference>
<dbReference type="PANTHER" id="PTHR43788:SF8">
    <property type="entry name" value="DNA-BINDING PROTEIN SMUBP-2"/>
    <property type="match status" value="1"/>
</dbReference>
<feature type="region of interest" description="Disordered" evidence="5">
    <location>
        <begin position="774"/>
        <end position="793"/>
    </location>
</feature>
<name>A0A563DYK9_9MICO</name>
<evidence type="ECO:0000256" key="5">
    <source>
        <dbReference type="SAM" id="MobiDB-lite"/>
    </source>
</evidence>
<keyword evidence="2" id="KW-0378">Hydrolase</keyword>